<organism evidence="3 4">
    <name type="scientific">Streptomyces fuscichromogenes</name>
    <dbReference type="NCBI Taxonomy" id="1324013"/>
    <lineage>
        <taxon>Bacteria</taxon>
        <taxon>Bacillati</taxon>
        <taxon>Actinomycetota</taxon>
        <taxon>Actinomycetes</taxon>
        <taxon>Kitasatosporales</taxon>
        <taxon>Streptomycetaceae</taxon>
        <taxon>Streptomyces</taxon>
    </lineage>
</organism>
<evidence type="ECO:0000256" key="2">
    <source>
        <dbReference type="SAM" id="SignalP"/>
    </source>
</evidence>
<reference evidence="3" key="2">
    <citation type="submission" date="2020-09" db="EMBL/GenBank/DDBJ databases">
        <authorList>
            <person name="Sun Q."/>
            <person name="Zhou Y."/>
        </authorList>
    </citation>
    <scope>NUCLEOTIDE SEQUENCE</scope>
    <source>
        <strain evidence="3">CGMCC 4.7110</strain>
    </source>
</reference>
<reference evidence="3" key="1">
    <citation type="journal article" date="2014" name="Int. J. Syst. Evol. Microbiol.">
        <title>Complete genome sequence of Corynebacterium casei LMG S-19264T (=DSM 44701T), isolated from a smear-ripened cheese.</title>
        <authorList>
            <consortium name="US DOE Joint Genome Institute (JGI-PGF)"/>
            <person name="Walter F."/>
            <person name="Albersmeier A."/>
            <person name="Kalinowski J."/>
            <person name="Ruckert C."/>
        </authorList>
    </citation>
    <scope>NUCLEOTIDE SEQUENCE</scope>
    <source>
        <strain evidence="3">CGMCC 4.7110</strain>
    </source>
</reference>
<dbReference type="Proteomes" id="UP000653411">
    <property type="component" value="Unassembled WGS sequence"/>
</dbReference>
<evidence type="ECO:0000313" key="3">
    <source>
        <dbReference type="EMBL" id="GGN19766.1"/>
    </source>
</evidence>
<protein>
    <submittedName>
        <fullName evidence="3">Uncharacterized protein</fullName>
    </submittedName>
</protein>
<feature type="region of interest" description="Disordered" evidence="1">
    <location>
        <begin position="23"/>
        <end position="90"/>
    </location>
</feature>
<proteinExistence type="predicted"/>
<evidence type="ECO:0000256" key="1">
    <source>
        <dbReference type="SAM" id="MobiDB-lite"/>
    </source>
</evidence>
<keyword evidence="2" id="KW-0732">Signal</keyword>
<accession>A0A917XG55</accession>
<keyword evidence="4" id="KW-1185">Reference proteome</keyword>
<comment type="caution">
    <text evidence="3">The sequence shown here is derived from an EMBL/GenBank/DDBJ whole genome shotgun (WGS) entry which is preliminary data.</text>
</comment>
<dbReference type="AlphaFoldDB" id="A0A917XG55"/>
<feature type="signal peptide" evidence="2">
    <location>
        <begin position="1"/>
        <end position="21"/>
    </location>
</feature>
<sequence>MIPALATAVVSLVATAGSVFATPAASVPPPIPSTQDPSAGPDFVGSPATAQPLPSKPVMRPQVSGVPGDSGNTKTYDGPAPHGAGTQVRSAAGDGGPVLLFPLLDGWLTAAQLDMSDAMYSAITGVDPTTMAVKASWSVRSR</sequence>
<evidence type="ECO:0000313" key="4">
    <source>
        <dbReference type="Proteomes" id="UP000653411"/>
    </source>
</evidence>
<feature type="chain" id="PRO_5036999280" evidence="2">
    <location>
        <begin position="22"/>
        <end position="142"/>
    </location>
</feature>
<name>A0A917XG55_9ACTN</name>
<dbReference type="EMBL" id="BMML01000011">
    <property type="protein sequence ID" value="GGN19766.1"/>
    <property type="molecule type" value="Genomic_DNA"/>
</dbReference>
<gene>
    <name evidence="3" type="ORF">GCM10011578_049820</name>
</gene>